<feature type="region of interest" description="Disordered" evidence="1">
    <location>
        <begin position="1"/>
        <end position="47"/>
    </location>
</feature>
<evidence type="ECO:0000313" key="2">
    <source>
        <dbReference type="EMBL" id="XBG32799.1"/>
    </source>
</evidence>
<accession>A0AAU7BKB3</accession>
<reference evidence="2" key="2">
    <citation type="submission" date="2024-05" db="EMBL/GenBank/DDBJ databases">
        <authorList>
            <person name="Mellies J."/>
            <person name="Newton I."/>
        </authorList>
    </citation>
    <scope>NUCLEOTIDE SEQUENCE</scope>
    <source>
        <strain evidence="2">13.2</strain>
    </source>
</reference>
<name>A0AAU7BKB3_9PSED</name>
<gene>
    <name evidence="2" type="ORF">ABH853_07015</name>
</gene>
<evidence type="ECO:0000256" key="1">
    <source>
        <dbReference type="SAM" id="MobiDB-lite"/>
    </source>
</evidence>
<proteinExistence type="predicted"/>
<sequence>MMATAPASERLVPLASKKPERIGMRRRSKRPPPPLMTDQQSNTPWQA</sequence>
<protein>
    <submittedName>
        <fullName evidence="2">Uncharacterized protein</fullName>
    </submittedName>
</protein>
<dbReference type="AlphaFoldDB" id="A0AAU7BKB3"/>
<organism evidence="2">
    <name type="scientific">Pseudomonas sp. 13.2</name>
    <dbReference type="NCBI Taxonomy" id="3144665"/>
    <lineage>
        <taxon>Bacteria</taxon>
        <taxon>Pseudomonadati</taxon>
        <taxon>Pseudomonadota</taxon>
        <taxon>Gammaproteobacteria</taxon>
        <taxon>Pseudomonadales</taxon>
        <taxon>Pseudomonadaceae</taxon>
        <taxon>Pseudomonas</taxon>
    </lineage>
</organism>
<dbReference type="EMBL" id="CP157179">
    <property type="protein sequence ID" value="XBG32799.1"/>
    <property type="molecule type" value="Genomic_DNA"/>
</dbReference>
<reference evidence="2" key="1">
    <citation type="journal article" date="2019" name="Microbiol. Resour. Announc.">
        <title>Draft Genome Sequences of Five Environmental Bacterial Isolates That Degrade Polyethylene Terephthalate Plastic.</title>
        <authorList>
            <person name="Leon-Zayas R."/>
            <person name="Roberts C."/>
            <person name="Vague M."/>
            <person name="Mellies J.L."/>
        </authorList>
    </citation>
    <scope>NUCLEOTIDE SEQUENCE</scope>
    <source>
        <strain evidence="2">13.2</strain>
    </source>
</reference>
<feature type="compositionally biased region" description="Polar residues" evidence="1">
    <location>
        <begin position="37"/>
        <end position="47"/>
    </location>
</feature>